<evidence type="ECO:0008006" key="4">
    <source>
        <dbReference type="Google" id="ProtNLM"/>
    </source>
</evidence>
<name>A0A1B0BIK0_9MUSC</name>
<organism evidence="2 3">
    <name type="scientific">Glossina palpalis gambiensis</name>
    <dbReference type="NCBI Taxonomy" id="67801"/>
    <lineage>
        <taxon>Eukaryota</taxon>
        <taxon>Metazoa</taxon>
        <taxon>Ecdysozoa</taxon>
        <taxon>Arthropoda</taxon>
        <taxon>Hexapoda</taxon>
        <taxon>Insecta</taxon>
        <taxon>Pterygota</taxon>
        <taxon>Neoptera</taxon>
        <taxon>Endopterygota</taxon>
        <taxon>Diptera</taxon>
        <taxon>Brachycera</taxon>
        <taxon>Muscomorpha</taxon>
        <taxon>Hippoboscoidea</taxon>
        <taxon>Glossinidae</taxon>
        <taxon>Glossina</taxon>
    </lineage>
</organism>
<dbReference type="Proteomes" id="UP000092460">
    <property type="component" value="Unassembled WGS sequence"/>
</dbReference>
<evidence type="ECO:0000256" key="1">
    <source>
        <dbReference type="SAM" id="Phobius"/>
    </source>
</evidence>
<evidence type="ECO:0000313" key="2">
    <source>
        <dbReference type="EnsemblMetazoa" id="GPPI031283-PA"/>
    </source>
</evidence>
<accession>A0A1B0BIK0</accession>
<dbReference type="VEuPathDB" id="VectorBase:GPPI031283"/>
<keyword evidence="1" id="KW-0472">Membrane</keyword>
<keyword evidence="1" id="KW-1133">Transmembrane helix</keyword>
<keyword evidence="1" id="KW-0812">Transmembrane</keyword>
<reference evidence="2" key="2">
    <citation type="submission" date="2020-05" db="UniProtKB">
        <authorList>
            <consortium name="EnsemblMetazoa"/>
        </authorList>
    </citation>
    <scope>IDENTIFICATION</scope>
    <source>
        <strain evidence="2">IAEA</strain>
    </source>
</reference>
<dbReference type="AlphaFoldDB" id="A0A1B0BIK0"/>
<evidence type="ECO:0000313" key="3">
    <source>
        <dbReference type="Proteomes" id="UP000092460"/>
    </source>
</evidence>
<reference evidence="3" key="1">
    <citation type="submission" date="2015-01" db="EMBL/GenBank/DDBJ databases">
        <authorList>
            <person name="Aksoy S."/>
            <person name="Warren W."/>
            <person name="Wilson R.K."/>
        </authorList>
    </citation>
    <scope>NUCLEOTIDE SEQUENCE [LARGE SCALE GENOMIC DNA]</scope>
    <source>
        <strain evidence="3">IAEA</strain>
    </source>
</reference>
<protein>
    <recommendedName>
        <fullName evidence="4">Innexin</fullName>
    </recommendedName>
</protein>
<sequence length="193" mass="22356">MKYQDQRITQRSQYYDHLLVLLSHYITKCHDWRQYQKILTAIYQHFYLTFIAFCLYKLLGVLANSSLCSQFTLADKFIGIEDDPSIVCYTSKRTLSDQYYLLPVNNLINLLLLVLFAVYLPALVTGMNASMHFISSLKVHSYYRNFKRLSTVPNCKPNPSVIHNSVQISIHLHCGVFATKFNESVEKLSGSRI</sequence>
<proteinExistence type="predicted"/>
<keyword evidence="3" id="KW-1185">Reference proteome</keyword>
<feature type="transmembrane region" description="Helical" evidence="1">
    <location>
        <begin position="107"/>
        <end position="129"/>
    </location>
</feature>
<dbReference type="EMBL" id="JXJN01014977">
    <property type="status" value="NOT_ANNOTATED_CDS"/>
    <property type="molecule type" value="Genomic_DNA"/>
</dbReference>
<dbReference type="EnsemblMetazoa" id="GPPI031283-RA">
    <property type="protein sequence ID" value="GPPI031283-PA"/>
    <property type="gene ID" value="GPPI031283"/>
</dbReference>
<feature type="transmembrane region" description="Helical" evidence="1">
    <location>
        <begin position="38"/>
        <end position="59"/>
    </location>
</feature>